<comment type="caution">
    <text evidence="1">The sequence shown here is derived from an EMBL/GenBank/DDBJ whole genome shotgun (WGS) entry which is preliminary data.</text>
</comment>
<evidence type="ECO:0000313" key="1">
    <source>
        <dbReference type="EMBL" id="KCB26140.1"/>
    </source>
</evidence>
<reference evidence="1 2" key="1">
    <citation type="submission" date="2014-03" db="EMBL/GenBank/DDBJ databases">
        <title>Genome sequence of Bordetella hinzii.</title>
        <authorList>
            <person name="Register K."/>
            <person name="Harvill E."/>
            <person name="Goodfield L.L."/>
            <person name="Ivanov Y.V."/>
            <person name="Meyer J.A."/>
            <person name="Muse S.J."/>
            <person name="Jacobs N."/>
            <person name="Bendor L."/>
            <person name="Smallridge W.E."/>
            <person name="Brinkac L.M."/>
            <person name="Sanka R."/>
            <person name="Kim M."/>
            <person name="Losada L."/>
        </authorList>
    </citation>
    <scope>NUCLEOTIDE SEQUENCE [LARGE SCALE GENOMIC DNA]</scope>
    <source>
        <strain evidence="1 2">OH87 BAL007II</strain>
    </source>
</reference>
<sequence>MEDESGLTVCALSLRGALGDINRMNARADLIAAAPELLEALLAIVSECCGPERPYSGDSYLPEQFIIASRAAIAKAKGEQQ</sequence>
<proteinExistence type="predicted"/>
<accession>A0ABR4R6C5</accession>
<gene>
    <name evidence="1" type="ORF">L544_3255</name>
</gene>
<dbReference type="EMBL" id="JHEM01000002">
    <property type="protein sequence ID" value="KCB26140.1"/>
    <property type="molecule type" value="Genomic_DNA"/>
</dbReference>
<keyword evidence="2" id="KW-1185">Reference proteome</keyword>
<protein>
    <submittedName>
        <fullName evidence="1">Uncharacterized protein</fullName>
    </submittedName>
</protein>
<organism evidence="1 2">
    <name type="scientific">Bordetella hinzii OH87 BAL007II</name>
    <dbReference type="NCBI Taxonomy" id="1331262"/>
    <lineage>
        <taxon>Bacteria</taxon>
        <taxon>Pseudomonadati</taxon>
        <taxon>Pseudomonadota</taxon>
        <taxon>Betaproteobacteria</taxon>
        <taxon>Burkholderiales</taxon>
        <taxon>Alcaligenaceae</taxon>
        <taxon>Bordetella</taxon>
    </lineage>
</organism>
<dbReference type="Proteomes" id="UP000025748">
    <property type="component" value="Unassembled WGS sequence"/>
</dbReference>
<evidence type="ECO:0000313" key="2">
    <source>
        <dbReference type="Proteomes" id="UP000025748"/>
    </source>
</evidence>
<name>A0ABR4R6C5_9BORD</name>